<dbReference type="GO" id="GO:0003677">
    <property type="term" value="F:DNA binding"/>
    <property type="evidence" value="ECO:0007669"/>
    <property type="project" value="UniProtKB-UniRule"/>
</dbReference>
<dbReference type="RefSeq" id="WP_055580210.1">
    <property type="nucleotide sequence ID" value="NZ_LKTM01000341.1"/>
</dbReference>
<keyword evidence="1 2" id="KW-0238">DNA-binding</keyword>
<gene>
    <name evidence="5" type="ORF">AO501_21830</name>
</gene>
<organism evidence="5 6">
    <name type="scientific">Mycobacterium gordonae</name>
    <dbReference type="NCBI Taxonomy" id="1778"/>
    <lineage>
        <taxon>Bacteria</taxon>
        <taxon>Bacillati</taxon>
        <taxon>Actinomycetota</taxon>
        <taxon>Actinomycetes</taxon>
        <taxon>Mycobacteriales</taxon>
        <taxon>Mycobacteriaceae</taxon>
        <taxon>Mycobacterium</taxon>
    </lineage>
</organism>
<dbReference type="Pfam" id="PF00440">
    <property type="entry name" value="TetR_N"/>
    <property type="match status" value="1"/>
</dbReference>
<protein>
    <submittedName>
        <fullName evidence="5">TetR family transcriptional regulator</fullName>
    </submittedName>
</protein>
<feature type="region of interest" description="Disordered" evidence="3">
    <location>
        <begin position="211"/>
        <end position="234"/>
    </location>
</feature>
<dbReference type="SUPFAM" id="SSF46689">
    <property type="entry name" value="Homeodomain-like"/>
    <property type="match status" value="1"/>
</dbReference>
<evidence type="ECO:0000256" key="3">
    <source>
        <dbReference type="SAM" id="MobiDB-lite"/>
    </source>
</evidence>
<accession>A0A0Q2X6E7</accession>
<dbReference type="EMBL" id="LKTM01000341">
    <property type="protein sequence ID" value="KQH76868.1"/>
    <property type="molecule type" value="Genomic_DNA"/>
</dbReference>
<comment type="caution">
    <text evidence="5">The sequence shown here is derived from an EMBL/GenBank/DDBJ whole genome shotgun (WGS) entry which is preliminary data.</text>
</comment>
<evidence type="ECO:0000313" key="6">
    <source>
        <dbReference type="Proteomes" id="UP000051677"/>
    </source>
</evidence>
<dbReference type="PANTHER" id="PTHR43479:SF11">
    <property type="entry name" value="ACREF_ENVCD OPERON REPRESSOR-RELATED"/>
    <property type="match status" value="1"/>
</dbReference>
<feature type="domain" description="HTH tetR-type" evidence="4">
    <location>
        <begin position="22"/>
        <end position="82"/>
    </location>
</feature>
<evidence type="ECO:0000256" key="1">
    <source>
        <dbReference type="ARBA" id="ARBA00023125"/>
    </source>
</evidence>
<evidence type="ECO:0000313" key="5">
    <source>
        <dbReference type="EMBL" id="KQH76868.1"/>
    </source>
</evidence>
<dbReference type="InterPro" id="IPR009057">
    <property type="entry name" value="Homeodomain-like_sf"/>
</dbReference>
<feature type="DNA-binding region" description="H-T-H motif" evidence="2">
    <location>
        <begin position="45"/>
        <end position="64"/>
    </location>
</feature>
<name>A0A0Q2X6E7_MYCGO</name>
<sequence>MGAMTSQSARPYRGIEAAERSAARRSQLLQAGLDLLGSPDDPELTVRSVCQRAGLSARYFYESFGDKDELVEHVYDWVIAKLATNMQAAAASGPTYDQARAGMGVVVDTVAEDPRIGRLVFSTKLANAVVMRKRAESSALFAFISGQHVMNVLGAPANQHVTAAAHFAVGGVGQALSAWLEGDVKMTPDELADHLASLLVELTEPSLYRPAKASAEPATPAYRDAATDATTSGA</sequence>
<dbReference type="InterPro" id="IPR050624">
    <property type="entry name" value="HTH-type_Tx_Regulator"/>
</dbReference>
<dbReference type="OrthoDB" id="4331447at2"/>
<reference evidence="5 6" key="1">
    <citation type="submission" date="2015-10" db="EMBL/GenBank/DDBJ databases">
        <title>Mycobacterium gordonae draft genome assembly.</title>
        <authorList>
            <person name="Ustinova V."/>
            <person name="Smirnova T."/>
            <person name="Blagodatskikh K."/>
            <person name="Varlamov D."/>
            <person name="Larionova E."/>
            <person name="Chernousova L."/>
        </authorList>
    </citation>
    <scope>NUCLEOTIDE SEQUENCE [LARGE SCALE GENOMIC DNA]</scope>
    <source>
        <strain evidence="5 6">CTRI 14-8773</strain>
    </source>
</reference>
<evidence type="ECO:0000259" key="4">
    <source>
        <dbReference type="PROSITE" id="PS50977"/>
    </source>
</evidence>
<dbReference type="PROSITE" id="PS50977">
    <property type="entry name" value="HTH_TETR_2"/>
    <property type="match status" value="1"/>
</dbReference>
<dbReference type="PANTHER" id="PTHR43479">
    <property type="entry name" value="ACREF/ENVCD OPERON REPRESSOR-RELATED"/>
    <property type="match status" value="1"/>
</dbReference>
<dbReference type="STRING" id="1778.A9W97_12785"/>
<dbReference type="Gene3D" id="1.10.357.10">
    <property type="entry name" value="Tetracycline Repressor, domain 2"/>
    <property type="match status" value="1"/>
</dbReference>
<dbReference type="Proteomes" id="UP000051677">
    <property type="component" value="Unassembled WGS sequence"/>
</dbReference>
<dbReference type="InterPro" id="IPR001647">
    <property type="entry name" value="HTH_TetR"/>
</dbReference>
<dbReference type="AlphaFoldDB" id="A0A0Q2X6E7"/>
<proteinExistence type="predicted"/>
<evidence type="ECO:0000256" key="2">
    <source>
        <dbReference type="PROSITE-ProRule" id="PRU00335"/>
    </source>
</evidence>